<keyword evidence="2" id="KW-0472">Membrane</keyword>
<dbReference type="EMBL" id="CP071137">
    <property type="protein sequence ID" value="QWY76785.1"/>
    <property type="molecule type" value="Genomic_DNA"/>
</dbReference>
<evidence type="ECO:0000256" key="1">
    <source>
        <dbReference type="ARBA" id="ARBA00022729"/>
    </source>
</evidence>
<dbReference type="AlphaFoldDB" id="A0A9E6MX64"/>
<dbReference type="InterPro" id="IPR007450">
    <property type="entry name" value="BamE_dom"/>
</dbReference>
<dbReference type="Pfam" id="PF04355">
    <property type="entry name" value="BamE"/>
    <property type="match status" value="1"/>
</dbReference>
<evidence type="ECO:0000313" key="5">
    <source>
        <dbReference type="EMBL" id="QWY76785.1"/>
    </source>
</evidence>
<dbReference type="PROSITE" id="PS51257">
    <property type="entry name" value="PROKAR_LIPOPROTEIN"/>
    <property type="match status" value="1"/>
</dbReference>
<dbReference type="Proteomes" id="UP000683551">
    <property type="component" value="Chromosome"/>
</dbReference>
<name>A0A9E6MX64_9PROT</name>
<gene>
    <name evidence="5" type="primary">bamE</name>
    <name evidence="5" type="ORF">JZL65_09775</name>
</gene>
<proteinExistence type="predicted"/>
<dbReference type="RefSeq" id="WP_273118908.1">
    <property type="nucleotide sequence ID" value="NZ_CP053675.1"/>
</dbReference>
<evidence type="ECO:0000256" key="3">
    <source>
        <dbReference type="SAM" id="SignalP"/>
    </source>
</evidence>
<sequence length="134" mass="14389">MNKIFSQGVVGSMVVLCVALAGCASTGNESIRAESSSTIKDKIVEGKTTQAQVQSLFGAPTVTSFTDSGLEVWTYDFTKMSADAISYVPVVNWFGASSSGTKKSLVVLFDKQNVVQRYSLKEAEVSQKTGLFNR</sequence>
<dbReference type="GO" id="GO:0019867">
    <property type="term" value="C:outer membrane"/>
    <property type="evidence" value="ECO:0007669"/>
    <property type="project" value="InterPro"/>
</dbReference>
<organism evidence="5 6">
    <name type="scientific">Ferrovum myxofaciens</name>
    <dbReference type="NCBI Taxonomy" id="416213"/>
    <lineage>
        <taxon>Bacteria</taxon>
        <taxon>Pseudomonadati</taxon>
        <taxon>Pseudomonadota</taxon>
        <taxon>Betaproteobacteria</taxon>
        <taxon>Ferrovales</taxon>
        <taxon>Ferrovaceae</taxon>
        <taxon>Ferrovum</taxon>
    </lineage>
</organism>
<feature type="chain" id="PRO_5038998486" evidence="3">
    <location>
        <begin position="22"/>
        <end position="134"/>
    </location>
</feature>
<evidence type="ECO:0000259" key="4">
    <source>
        <dbReference type="Pfam" id="PF04355"/>
    </source>
</evidence>
<dbReference type="GeneID" id="301710096"/>
<dbReference type="Gene3D" id="3.30.1450.10">
    <property type="match status" value="1"/>
</dbReference>
<dbReference type="InterPro" id="IPR037873">
    <property type="entry name" value="BamE-like"/>
</dbReference>
<reference evidence="5" key="1">
    <citation type="submission" date="2021-02" db="EMBL/GenBank/DDBJ databases">
        <title>Comparative genomics of Ferrovum myxofaciens strains, predominant extremophile bacteria forming large biofilm stalactites in acid mine ecosystems.</title>
        <authorList>
            <person name="Burkartova K."/>
            <person name="Ridl J."/>
            <person name="Pajer P."/>
            <person name="Falteisek L."/>
        </authorList>
    </citation>
    <scope>NUCLEOTIDE SEQUENCE</scope>
    <source>
        <strain evidence="5">MI1III</strain>
    </source>
</reference>
<feature type="domain" description="Outer membrane protein assembly factor BamE" evidence="4">
    <location>
        <begin position="41"/>
        <end position="117"/>
    </location>
</feature>
<keyword evidence="1 3" id="KW-0732">Signal</keyword>
<evidence type="ECO:0000256" key="2">
    <source>
        <dbReference type="ARBA" id="ARBA00023136"/>
    </source>
</evidence>
<feature type="signal peptide" evidence="3">
    <location>
        <begin position="1"/>
        <end position="21"/>
    </location>
</feature>
<protein>
    <submittedName>
        <fullName evidence="5">Outer membrane protein assembly factor BamE</fullName>
    </submittedName>
</protein>
<accession>A0A9E6MX64</accession>
<evidence type="ECO:0000313" key="6">
    <source>
        <dbReference type="Proteomes" id="UP000683551"/>
    </source>
</evidence>